<protein>
    <submittedName>
        <fullName evidence="1">Uncharacterized protein</fullName>
    </submittedName>
</protein>
<proteinExistence type="predicted"/>
<name>A0A6J5QIM4_9CAUD</name>
<dbReference type="EMBL" id="LR797064">
    <property type="protein sequence ID" value="CAB4184489.1"/>
    <property type="molecule type" value="Genomic_DNA"/>
</dbReference>
<gene>
    <name evidence="1" type="ORF">UFOVP1124_13</name>
</gene>
<accession>A0A6J5QIM4</accession>
<reference evidence="1" key="1">
    <citation type="submission" date="2020-05" db="EMBL/GenBank/DDBJ databases">
        <authorList>
            <person name="Chiriac C."/>
            <person name="Salcher M."/>
            <person name="Ghai R."/>
            <person name="Kavagutti S V."/>
        </authorList>
    </citation>
    <scope>NUCLEOTIDE SEQUENCE</scope>
</reference>
<organism evidence="1">
    <name type="scientific">uncultured Caudovirales phage</name>
    <dbReference type="NCBI Taxonomy" id="2100421"/>
    <lineage>
        <taxon>Viruses</taxon>
        <taxon>Duplodnaviria</taxon>
        <taxon>Heunggongvirae</taxon>
        <taxon>Uroviricota</taxon>
        <taxon>Caudoviricetes</taxon>
        <taxon>Peduoviridae</taxon>
        <taxon>Maltschvirus</taxon>
        <taxon>Maltschvirus maltsch</taxon>
    </lineage>
</organism>
<evidence type="ECO:0000313" key="1">
    <source>
        <dbReference type="EMBL" id="CAB4184489.1"/>
    </source>
</evidence>
<sequence length="111" mass="12584">MKGQPLEQFVRRLALKCGRADYRAFCEEVDVEDVIGWLAFWSVEPFGQEWLQAARAAVVVAGTMAKLPDEAEEMFQPNWLPEDHVQSDAEMIAVLAMVPEFQKQMRDAGVI</sequence>